<evidence type="ECO:0000256" key="1">
    <source>
        <dbReference type="ARBA" id="ARBA00001917"/>
    </source>
</evidence>
<reference evidence="7 8" key="1">
    <citation type="submission" date="2023-08" db="EMBL/GenBank/DDBJ databases">
        <title>Nocardioides seae sp. nov., a bacterium isolated from a soil.</title>
        <authorList>
            <person name="Wang X."/>
        </authorList>
    </citation>
    <scope>NUCLEOTIDE SEQUENCE [LARGE SCALE GENOMIC DNA]</scope>
    <source>
        <strain evidence="7 8">YZH12</strain>
    </source>
</reference>
<accession>A0ABU3PS22</accession>
<protein>
    <submittedName>
        <fullName evidence="7">NADH:flavin oxidoreductase/NADH oxidase</fullName>
    </submittedName>
</protein>
<evidence type="ECO:0000313" key="8">
    <source>
        <dbReference type="Proteomes" id="UP001268542"/>
    </source>
</evidence>
<keyword evidence="2" id="KW-0285">Flavoprotein</keyword>
<dbReference type="InterPro" id="IPR001155">
    <property type="entry name" value="OxRdtase_FMN_N"/>
</dbReference>
<comment type="cofactor">
    <cofactor evidence="1">
        <name>FMN</name>
        <dbReference type="ChEBI" id="CHEBI:58210"/>
    </cofactor>
</comment>
<gene>
    <name evidence="7" type="ORF">RDV89_03015</name>
</gene>
<dbReference type="Proteomes" id="UP001268542">
    <property type="component" value="Unassembled WGS sequence"/>
</dbReference>
<proteinExistence type="predicted"/>
<organism evidence="7 8">
    <name type="scientific">Nocardioides imazamoxiresistens</name>
    <dbReference type="NCBI Taxonomy" id="3231893"/>
    <lineage>
        <taxon>Bacteria</taxon>
        <taxon>Bacillati</taxon>
        <taxon>Actinomycetota</taxon>
        <taxon>Actinomycetes</taxon>
        <taxon>Propionibacteriales</taxon>
        <taxon>Nocardioidaceae</taxon>
        <taxon>Nocardioides</taxon>
    </lineage>
</organism>
<dbReference type="InterPro" id="IPR013785">
    <property type="entry name" value="Aldolase_TIM"/>
</dbReference>
<dbReference type="InterPro" id="IPR044152">
    <property type="entry name" value="YqjM-like"/>
</dbReference>
<evidence type="ECO:0000256" key="2">
    <source>
        <dbReference type="ARBA" id="ARBA00022630"/>
    </source>
</evidence>
<evidence type="ECO:0000259" key="6">
    <source>
        <dbReference type="Pfam" id="PF00724"/>
    </source>
</evidence>
<dbReference type="Pfam" id="PF00724">
    <property type="entry name" value="Oxidored_FMN"/>
    <property type="match status" value="1"/>
</dbReference>
<evidence type="ECO:0000256" key="5">
    <source>
        <dbReference type="ARBA" id="ARBA00023002"/>
    </source>
</evidence>
<evidence type="ECO:0000256" key="3">
    <source>
        <dbReference type="ARBA" id="ARBA00022643"/>
    </source>
</evidence>
<dbReference type="SUPFAM" id="SSF51395">
    <property type="entry name" value="FMN-linked oxidoreductases"/>
    <property type="match status" value="1"/>
</dbReference>
<dbReference type="Gene3D" id="3.20.20.70">
    <property type="entry name" value="Aldolase class I"/>
    <property type="match status" value="1"/>
</dbReference>
<name>A0ABU3PS22_9ACTN</name>
<dbReference type="PANTHER" id="PTHR43303">
    <property type="entry name" value="NADPH DEHYDROGENASE C23G7.10C-RELATED"/>
    <property type="match status" value="1"/>
</dbReference>
<sequence length="376" mass="40159">MTTDSSDTSPHLFTPFTLRGVTAPNRIWLAPMCQYSATDGVPNDWHLAHLGARVTGGFGLVITEAAAVLPEGRISPEDAGIWNDEQVAAWRRITDFAHTWSPYGSTPIGVQLAHAGRKASTWAPWRGGQDGTGAGRGSVPLDQGGWETQGPSEVAFEGYAEPAALSVDEIAAVVEAFADGARRAEAAGFDLVELHAAHGYLLHQFLSPLANTRTDAYGGSFENRVRIVLETVDAVRAVWSEDKPLLVRISATDWVEGGWTVGESTELARLLRTRGVDLVDVSSGGADPRQKITPGPGYQVHLATAVAESGMPVGAVGEITDPQQAEDVLAQGQADVVLLARAALREPAWPQRAANALGVAWREAPYPDQYTRGAWR</sequence>
<dbReference type="EMBL" id="JAVYII010000001">
    <property type="protein sequence ID" value="MDT9592021.1"/>
    <property type="molecule type" value="Genomic_DNA"/>
</dbReference>
<dbReference type="PANTHER" id="PTHR43303:SF4">
    <property type="entry name" value="NADPH DEHYDROGENASE C23G7.10C-RELATED"/>
    <property type="match status" value="1"/>
</dbReference>
<comment type="caution">
    <text evidence="7">The sequence shown here is derived from an EMBL/GenBank/DDBJ whole genome shotgun (WGS) entry which is preliminary data.</text>
</comment>
<evidence type="ECO:0000313" key="7">
    <source>
        <dbReference type="EMBL" id="MDT9592021.1"/>
    </source>
</evidence>
<evidence type="ECO:0000256" key="4">
    <source>
        <dbReference type="ARBA" id="ARBA00022857"/>
    </source>
</evidence>
<keyword evidence="5" id="KW-0560">Oxidoreductase</keyword>
<dbReference type="RefSeq" id="WP_315731182.1">
    <property type="nucleotide sequence ID" value="NZ_JAVYII010000001.1"/>
</dbReference>
<keyword evidence="4" id="KW-0521">NADP</keyword>
<feature type="domain" description="NADH:flavin oxidoreductase/NADH oxidase N-terminal" evidence="6">
    <location>
        <begin position="12"/>
        <end position="356"/>
    </location>
</feature>
<dbReference type="CDD" id="cd02932">
    <property type="entry name" value="OYE_YqiM_FMN"/>
    <property type="match status" value="1"/>
</dbReference>
<keyword evidence="8" id="KW-1185">Reference proteome</keyword>
<keyword evidence="3" id="KW-0288">FMN</keyword>